<evidence type="ECO:0000256" key="4">
    <source>
        <dbReference type="ARBA" id="ARBA00023163"/>
    </source>
</evidence>
<evidence type="ECO:0000256" key="6">
    <source>
        <dbReference type="SAM" id="MobiDB-lite"/>
    </source>
</evidence>
<dbReference type="PANTHER" id="PTHR31391:SF106">
    <property type="entry name" value="B3 DOMAIN-CONTAINING PROTEIN OS01G0723500"/>
    <property type="match status" value="1"/>
</dbReference>
<proteinExistence type="predicted"/>
<dbReference type="PANTHER" id="PTHR31391">
    <property type="entry name" value="B3 DOMAIN-CONTAINING PROTEIN OS11G0197600-RELATED"/>
    <property type="match status" value="1"/>
</dbReference>
<evidence type="ECO:0000256" key="5">
    <source>
        <dbReference type="ARBA" id="ARBA00023242"/>
    </source>
</evidence>
<reference evidence="8" key="1">
    <citation type="submission" date="2019-09" db="EMBL/GenBank/DDBJ databases">
        <title>Draft genome information of white flower Hibiscus syriacus.</title>
        <authorList>
            <person name="Kim Y.-M."/>
        </authorList>
    </citation>
    <scope>NUCLEOTIDE SEQUENCE [LARGE SCALE GENOMIC DNA]</scope>
    <source>
        <strain evidence="8">YM2019G1</strain>
    </source>
</reference>
<keyword evidence="9" id="KW-1185">Reference proteome</keyword>
<dbReference type="GO" id="GO:0005634">
    <property type="term" value="C:nucleus"/>
    <property type="evidence" value="ECO:0007669"/>
    <property type="project" value="UniProtKB-SubCell"/>
</dbReference>
<dbReference type="EMBL" id="VEPZ02001693">
    <property type="protein sequence ID" value="KAE8662877.1"/>
    <property type="molecule type" value="Genomic_DNA"/>
</dbReference>
<feature type="domain" description="TF-B3" evidence="7">
    <location>
        <begin position="161"/>
        <end position="261"/>
    </location>
</feature>
<organism evidence="8 9">
    <name type="scientific">Hibiscus syriacus</name>
    <name type="common">Rose of Sharon</name>
    <dbReference type="NCBI Taxonomy" id="106335"/>
    <lineage>
        <taxon>Eukaryota</taxon>
        <taxon>Viridiplantae</taxon>
        <taxon>Streptophyta</taxon>
        <taxon>Embryophyta</taxon>
        <taxon>Tracheophyta</taxon>
        <taxon>Spermatophyta</taxon>
        <taxon>Magnoliopsida</taxon>
        <taxon>eudicotyledons</taxon>
        <taxon>Gunneridae</taxon>
        <taxon>Pentapetalae</taxon>
        <taxon>rosids</taxon>
        <taxon>malvids</taxon>
        <taxon>Malvales</taxon>
        <taxon>Malvaceae</taxon>
        <taxon>Malvoideae</taxon>
        <taxon>Hibiscus</taxon>
    </lineage>
</organism>
<keyword evidence="3" id="KW-0238">DNA-binding</keyword>
<feature type="region of interest" description="Disordered" evidence="6">
    <location>
        <begin position="43"/>
        <end position="95"/>
    </location>
</feature>
<evidence type="ECO:0000256" key="3">
    <source>
        <dbReference type="ARBA" id="ARBA00023125"/>
    </source>
</evidence>
<dbReference type="InterPro" id="IPR015300">
    <property type="entry name" value="DNA-bd_pseudobarrel_sf"/>
</dbReference>
<accession>A0A6A2Y0I3</accession>
<evidence type="ECO:0000313" key="9">
    <source>
        <dbReference type="Proteomes" id="UP000436088"/>
    </source>
</evidence>
<dbReference type="CDD" id="cd10017">
    <property type="entry name" value="B3_DNA"/>
    <property type="match status" value="1"/>
</dbReference>
<evidence type="ECO:0000313" key="8">
    <source>
        <dbReference type="EMBL" id="KAE8662877.1"/>
    </source>
</evidence>
<dbReference type="InterPro" id="IPR044837">
    <property type="entry name" value="REM16-like"/>
</dbReference>
<name>A0A6A2Y0I3_HIBSY</name>
<dbReference type="SUPFAM" id="SSF101936">
    <property type="entry name" value="DNA-binding pseudobarrel domain"/>
    <property type="match status" value="1"/>
</dbReference>
<comment type="caution">
    <text evidence="8">The sequence shown here is derived from an EMBL/GenBank/DDBJ whole genome shotgun (WGS) entry which is preliminary data.</text>
</comment>
<dbReference type="SMART" id="SM01019">
    <property type="entry name" value="B3"/>
    <property type="match status" value="1"/>
</dbReference>
<sequence>MDCIYSTKEFWDEVEYSAKHDNGGISGAWGCLKPDLMDKIQMQPSTPTEKQRAADIASWSSSRLRSRKSKDKSHFPSPLPRKKMRTNSPSQRGTNTKLEVLSSGISPDAGFNLGNLKKVEAERCVKTEVFSCVQRLTATEKVRSVQIASAFKGSGSGNPVLVMVMQPSYVSEPYKMFVPSDFARKFLAMHRCNLTLCNSAGKTWPAKYYSNPDKHQAANIYGGWRAFVEDNHLCVGDICVFELINHPESEFLMKVDIYAAVEDISKDCKPPAHGSIASRVKSRSLVSDNELNCQQSRFEDLTDSYIEILDEFPVNQKTKEKLAPQAEGD</sequence>
<keyword evidence="2" id="KW-0805">Transcription regulation</keyword>
<evidence type="ECO:0000256" key="1">
    <source>
        <dbReference type="ARBA" id="ARBA00004123"/>
    </source>
</evidence>
<dbReference type="Proteomes" id="UP000436088">
    <property type="component" value="Unassembled WGS sequence"/>
</dbReference>
<dbReference type="GO" id="GO:0003677">
    <property type="term" value="F:DNA binding"/>
    <property type="evidence" value="ECO:0007669"/>
    <property type="project" value="UniProtKB-KW"/>
</dbReference>
<dbReference type="InterPro" id="IPR003340">
    <property type="entry name" value="B3_DNA-bd"/>
</dbReference>
<protein>
    <recommendedName>
        <fullName evidence="7">TF-B3 domain-containing protein</fullName>
    </recommendedName>
</protein>
<comment type="subcellular location">
    <subcellularLocation>
        <location evidence="1">Nucleus</location>
    </subcellularLocation>
</comment>
<dbReference type="Gene3D" id="2.40.330.10">
    <property type="entry name" value="DNA-binding pseudobarrel domain"/>
    <property type="match status" value="1"/>
</dbReference>
<keyword evidence="4" id="KW-0804">Transcription</keyword>
<dbReference type="PROSITE" id="PS50863">
    <property type="entry name" value="B3"/>
    <property type="match status" value="1"/>
</dbReference>
<evidence type="ECO:0000256" key="2">
    <source>
        <dbReference type="ARBA" id="ARBA00023015"/>
    </source>
</evidence>
<dbReference type="AlphaFoldDB" id="A0A6A2Y0I3"/>
<feature type="compositionally biased region" description="Polar residues" evidence="6">
    <location>
        <begin position="86"/>
        <end position="95"/>
    </location>
</feature>
<evidence type="ECO:0000259" key="7">
    <source>
        <dbReference type="PROSITE" id="PS50863"/>
    </source>
</evidence>
<dbReference type="Pfam" id="PF02362">
    <property type="entry name" value="B3"/>
    <property type="match status" value="1"/>
</dbReference>
<keyword evidence="5" id="KW-0539">Nucleus</keyword>
<gene>
    <name evidence="8" type="ORF">F3Y22_tig00113124pilonHSYRG00281</name>
</gene>